<dbReference type="EMBL" id="BARS01031537">
    <property type="protein sequence ID" value="GAG19281.1"/>
    <property type="molecule type" value="Genomic_DNA"/>
</dbReference>
<name>X0X2P7_9ZZZZ</name>
<reference evidence="1" key="1">
    <citation type="journal article" date="2014" name="Front. Microbiol.">
        <title>High frequency of phylogenetically diverse reductive dehalogenase-homologous genes in deep subseafloor sedimentary metagenomes.</title>
        <authorList>
            <person name="Kawai M."/>
            <person name="Futagami T."/>
            <person name="Toyoda A."/>
            <person name="Takaki Y."/>
            <person name="Nishi S."/>
            <person name="Hori S."/>
            <person name="Arai W."/>
            <person name="Tsubouchi T."/>
            <person name="Morono Y."/>
            <person name="Uchiyama I."/>
            <person name="Ito T."/>
            <person name="Fujiyama A."/>
            <person name="Inagaki F."/>
            <person name="Takami H."/>
        </authorList>
    </citation>
    <scope>NUCLEOTIDE SEQUENCE</scope>
    <source>
        <strain evidence="1">Expedition CK06-06</strain>
    </source>
</reference>
<feature type="non-terminal residue" evidence="1">
    <location>
        <position position="147"/>
    </location>
</feature>
<sequence length="147" mass="16884">MTINYNKEEVKQLYKHAGIYPVVNKDTELIDSIVKEEDKKAGFEGVFVEKVFKDPDDADEIRRWKERHYPDDSLISDSKEGQVKQVNVYFRAGDFTGQTTIDRTVLNSIINKSTFNGDELDSVKESLTKEGYKLNLIKEGKQAQEDS</sequence>
<protein>
    <submittedName>
        <fullName evidence="1">Uncharacterized protein</fullName>
    </submittedName>
</protein>
<evidence type="ECO:0000313" key="1">
    <source>
        <dbReference type="EMBL" id="GAG19281.1"/>
    </source>
</evidence>
<organism evidence="1">
    <name type="scientific">marine sediment metagenome</name>
    <dbReference type="NCBI Taxonomy" id="412755"/>
    <lineage>
        <taxon>unclassified sequences</taxon>
        <taxon>metagenomes</taxon>
        <taxon>ecological metagenomes</taxon>
    </lineage>
</organism>
<gene>
    <name evidence="1" type="ORF">S01H1_49070</name>
</gene>
<accession>X0X2P7</accession>
<proteinExistence type="predicted"/>
<comment type="caution">
    <text evidence="1">The sequence shown here is derived from an EMBL/GenBank/DDBJ whole genome shotgun (WGS) entry which is preliminary data.</text>
</comment>
<dbReference type="AlphaFoldDB" id="X0X2P7"/>